<keyword evidence="3" id="KW-1185">Reference proteome</keyword>
<evidence type="ECO:0000256" key="1">
    <source>
        <dbReference type="SAM" id="MobiDB-lite"/>
    </source>
</evidence>
<feature type="region of interest" description="Disordered" evidence="1">
    <location>
        <begin position="200"/>
        <end position="231"/>
    </location>
</feature>
<evidence type="ECO:0000313" key="3">
    <source>
        <dbReference type="Proteomes" id="UP000059680"/>
    </source>
</evidence>
<protein>
    <submittedName>
        <fullName evidence="2">Os08g0360150 protein</fullName>
    </submittedName>
</protein>
<reference evidence="2 3" key="3">
    <citation type="journal article" date="2013" name="Rice">
        <title>Improvement of the Oryza sativa Nipponbare reference genome using next generation sequence and optical map data.</title>
        <authorList>
            <person name="Kawahara Y."/>
            <person name="de la Bastide M."/>
            <person name="Hamilton J.P."/>
            <person name="Kanamori H."/>
            <person name="McCombie W.R."/>
            <person name="Ouyang S."/>
            <person name="Schwartz D.C."/>
            <person name="Tanaka T."/>
            <person name="Wu J."/>
            <person name="Zhou S."/>
            <person name="Childs K.L."/>
            <person name="Davidson R.M."/>
            <person name="Lin H."/>
            <person name="Quesada-Ocampo L."/>
            <person name="Vaillancourt B."/>
            <person name="Sakai H."/>
            <person name="Lee S.S."/>
            <person name="Kim J."/>
            <person name="Numa H."/>
            <person name="Itoh T."/>
            <person name="Buell C.R."/>
            <person name="Matsumoto T."/>
        </authorList>
    </citation>
    <scope>NUCLEOTIDE SEQUENCE [LARGE SCALE GENOMIC DNA]</scope>
    <source>
        <strain evidence="3">cv. Nipponbare</strain>
    </source>
</reference>
<gene>
    <name evidence="2" type="ordered locus">Os08g0360150</name>
    <name evidence="2" type="ORF">OSNPB_080360150</name>
</gene>
<dbReference type="Gramene" id="Os08t0360150-00">
    <property type="protein sequence ID" value="Os08t0360150-00"/>
    <property type="gene ID" value="Os08g0360150"/>
</dbReference>
<proteinExistence type="predicted"/>
<dbReference type="EMBL" id="AP014964">
    <property type="protein sequence ID" value="BAT05105.1"/>
    <property type="molecule type" value="Genomic_DNA"/>
</dbReference>
<dbReference type="InParanoid" id="A0A0P0XFH5"/>
<name>A0A0P0XFH5_ORYSJ</name>
<sequence length="231" mass="23681">MHRRSGSTILTPASSWPFAHCPRTSSTTSSVIPAFLARAHRSFPRAARRSRSSSPASSSVSARVGTRVFFSRRSTTLVSSSLAAAHGTALRIPFFSSSSSRSGGGGCIGRWKGTRAVAVLLLLLPPPPLGLGVRGSESSRERTLRMIPRTARRVRPPGTPAVRGLAEPGFLGAGLGPRCCFGAGGASVAGSGGETDVEGTCGPWSHGGGVGDGGRGDGEKRCRGGGAMARR</sequence>
<dbReference type="Proteomes" id="UP000059680">
    <property type="component" value="Chromosome 8"/>
</dbReference>
<organism evidence="2 3">
    <name type="scientific">Oryza sativa subsp. japonica</name>
    <name type="common">Rice</name>
    <dbReference type="NCBI Taxonomy" id="39947"/>
    <lineage>
        <taxon>Eukaryota</taxon>
        <taxon>Viridiplantae</taxon>
        <taxon>Streptophyta</taxon>
        <taxon>Embryophyta</taxon>
        <taxon>Tracheophyta</taxon>
        <taxon>Spermatophyta</taxon>
        <taxon>Magnoliopsida</taxon>
        <taxon>Liliopsida</taxon>
        <taxon>Poales</taxon>
        <taxon>Poaceae</taxon>
        <taxon>BOP clade</taxon>
        <taxon>Oryzoideae</taxon>
        <taxon>Oryzeae</taxon>
        <taxon>Oryzinae</taxon>
        <taxon>Oryza</taxon>
        <taxon>Oryza sativa</taxon>
    </lineage>
</organism>
<accession>A0A0P0XFH5</accession>
<dbReference type="AlphaFoldDB" id="A0A0P0XFH5"/>
<reference evidence="3" key="1">
    <citation type="journal article" date="2005" name="Nature">
        <title>The map-based sequence of the rice genome.</title>
        <authorList>
            <consortium name="International rice genome sequencing project (IRGSP)"/>
            <person name="Matsumoto T."/>
            <person name="Wu J."/>
            <person name="Kanamori H."/>
            <person name="Katayose Y."/>
            <person name="Fujisawa M."/>
            <person name="Namiki N."/>
            <person name="Mizuno H."/>
            <person name="Yamamoto K."/>
            <person name="Antonio B.A."/>
            <person name="Baba T."/>
            <person name="Sakata K."/>
            <person name="Nagamura Y."/>
            <person name="Aoki H."/>
            <person name="Arikawa K."/>
            <person name="Arita K."/>
            <person name="Bito T."/>
            <person name="Chiden Y."/>
            <person name="Fujitsuka N."/>
            <person name="Fukunaka R."/>
            <person name="Hamada M."/>
            <person name="Harada C."/>
            <person name="Hayashi A."/>
            <person name="Hijishita S."/>
            <person name="Honda M."/>
            <person name="Hosokawa S."/>
            <person name="Ichikawa Y."/>
            <person name="Idonuma A."/>
            <person name="Iijima M."/>
            <person name="Ikeda M."/>
            <person name="Ikeno M."/>
            <person name="Ito K."/>
            <person name="Ito S."/>
            <person name="Ito T."/>
            <person name="Ito Y."/>
            <person name="Ito Y."/>
            <person name="Iwabuchi A."/>
            <person name="Kamiya K."/>
            <person name="Karasawa W."/>
            <person name="Kurita K."/>
            <person name="Katagiri S."/>
            <person name="Kikuta A."/>
            <person name="Kobayashi H."/>
            <person name="Kobayashi N."/>
            <person name="Machita K."/>
            <person name="Maehara T."/>
            <person name="Masukawa M."/>
            <person name="Mizubayashi T."/>
            <person name="Mukai Y."/>
            <person name="Nagasaki H."/>
            <person name="Nagata Y."/>
            <person name="Naito S."/>
            <person name="Nakashima M."/>
            <person name="Nakama Y."/>
            <person name="Nakamichi Y."/>
            <person name="Nakamura M."/>
            <person name="Meguro A."/>
            <person name="Negishi M."/>
            <person name="Ohta I."/>
            <person name="Ohta T."/>
            <person name="Okamoto M."/>
            <person name="Ono N."/>
            <person name="Saji S."/>
            <person name="Sakaguchi M."/>
            <person name="Sakai K."/>
            <person name="Shibata M."/>
            <person name="Shimokawa T."/>
            <person name="Song J."/>
            <person name="Takazaki Y."/>
            <person name="Terasawa K."/>
            <person name="Tsugane M."/>
            <person name="Tsuji K."/>
            <person name="Ueda S."/>
            <person name="Waki K."/>
            <person name="Yamagata H."/>
            <person name="Yamamoto M."/>
            <person name="Yamamoto S."/>
            <person name="Yamane H."/>
            <person name="Yoshiki S."/>
            <person name="Yoshihara R."/>
            <person name="Yukawa K."/>
            <person name="Zhong H."/>
            <person name="Yano M."/>
            <person name="Yuan Q."/>
            <person name="Ouyang S."/>
            <person name="Liu J."/>
            <person name="Jones K.M."/>
            <person name="Gansberger K."/>
            <person name="Moffat K."/>
            <person name="Hill J."/>
            <person name="Bera J."/>
            <person name="Fadrosh D."/>
            <person name="Jin S."/>
            <person name="Johri S."/>
            <person name="Kim M."/>
            <person name="Overton L."/>
            <person name="Reardon M."/>
            <person name="Tsitrin T."/>
            <person name="Vuong H."/>
            <person name="Weaver B."/>
            <person name="Ciecko A."/>
            <person name="Tallon L."/>
            <person name="Jackson J."/>
            <person name="Pai G."/>
            <person name="Aken S.V."/>
            <person name="Utterback T."/>
            <person name="Reidmuller S."/>
            <person name="Feldblyum T."/>
            <person name="Hsiao J."/>
            <person name="Zismann V."/>
            <person name="Iobst S."/>
            <person name="de Vazeille A.R."/>
            <person name="Buell C.R."/>
            <person name="Ying K."/>
            <person name="Li Y."/>
            <person name="Lu T."/>
            <person name="Huang Y."/>
            <person name="Zhao Q."/>
            <person name="Feng Q."/>
            <person name="Zhang L."/>
            <person name="Zhu J."/>
            <person name="Weng Q."/>
            <person name="Mu J."/>
            <person name="Lu Y."/>
            <person name="Fan D."/>
            <person name="Liu Y."/>
            <person name="Guan J."/>
            <person name="Zhang Y."/>
            <person name="Yu S."/>
            <person name="Liu X."/>
            <person name="Zhang Y."/>
            <person name="Hong G."/>
            <person name="Han B."/>
            <person name="Choisne N."/>
            <person name="Demange N."/>
            <person name="Orjeda G."/>
            <person name="Samain S."/>
            <person name="Cattolico L."/>
            <person name="Pelletier E."/>
            <person name="Couloux A."/>
            <person name="Segurens B."/>
            <person name="Wincker P."/>
            <person name="D'Hont A."/>
            <person name="Scarpelli C."/>
            <person name="Weissenbach J."/>
            <person name="Salanoubat M."/>
            <person name="Quetier F."/>
            <person name="Yu Y."/>
            <person name="Kim H.R."/>
            <person name="Rambo T."/>
            <person name="Currie J."/>
            <person name="Collura K."/>
            <person name="Luo M."/>
            <person name="Yang T."/>
            <person name="Ammiraju J.S.S."/>
            <person name="Engler F."/>
            <person name="Soderlund C."/>
            <person name="Wing R.A."/>
            <person name="Palmer L.E."/>
            <person name="de la Bastide M."/>
            <person name="Spiegel L."/>
            <person name="Nascimento L."/>
            <person name="Zutavern T."/>
            <person name="O'Shaughnessy A."/>
            <person name="Dike S."/>
            <person name="Dedhia N."/>
            <person name="Preston R."/>
            <person name="Balija V."/>
            <person name="McCombie W.R."/>
            <person name="Chow T."/>
            <person name="Chen H."/>
            <person name="Chung M."/>
            <person name="Chen C."/>
            <person name="Shaw J."/>
            <person name="Wu H."/>
            <person name="Hsiao K."/>
            <person name="Chao Y."/>
            <person name="Chu M."/>
            <person name="Cheng C."/>
            <person name="Hour A."/>
            <person name="Lee P."/>
            <person name="Lin S."/>
            <person name="Lin Y."/>
            <person name="Liou J."/>
            <person name="Liu S."/>
            <person name="Hsing Y."/>
            <person name="Raghuvanshi S."/>
            <person name="Mohanty A."/>
            <person name="Bharti A.K."/>
            <person name="Gaur A."/>
            <person name="Gupta V."/>
            <person name="Kumar D."/>
            <person name="Ravi V."/>
            <person name="Vij S."/>
            <person name="Kapur A."/>
            <person name="Khurana P."/>
            <person name="Khurana P."/>
            <person name="Khurana J.P."/>
            <person name="Tyagi A.K."/>
            <person name="Gaikwad K."/>
            <person name="Singh A."/>
            <person name="Dalal V."/>
            <person name="Srivastava S."/>
            <person name="Dixit A."/>
            <person name="Pal A.K."/>
            <person name="Ghazi I.A."/>
            <person name="Yadav M."/>
            <person name="Pandit A."/>
            <person name="Bhargava A."/>
            <person name="Sureshbabu K."/>
            <person name="Batra K."/>
            <person name="Sharma T.R."/>
            <person name="Mohapatra T."/>
            <person name="Singh N.K."/>
            <person name="Messing J."/>
            <person name="Nelson A.B."/>
            <person name="Fuks G."/>
            <person name="Kavchok S."/>
            <person name="Keizer G."/>
            <person name="Linton E."/>
            <person name="Llaca V."/>
            <person name="Song R."/>
            <person name="Tanyolac B."/>
            <person name="Young S."/>
            <person name="Ho-Il K."/>
            <person name="Hahn J.H."/>
            <person name="Sangsakoo G."/>
            <person name="Vanavichit A."/>
            <person name="de Mattos Luiz.A.T."/>
            <person name="Zimmer P.D."/>
            <person name="Malone G."/>
            <person name="Dellagostin O."/>
            <person name="de Oliveira A.C."/>
            <person name="Bevan M."/>
            <person name="Bancroft I."/>
            <person name="Minx P."/>
            <person name="Cordum H."/>
            <person name="Wilson R."/>
            <person name="Cheng Z."/>
            <person name="Jin W."/>
            <person name="Jiang J."/>
            <person name="Leong S.A."/>
            <person name="Iwama H."/>
            <person name="Gojobori T."/>
            <person name="Itoh T."/>
            <person name="Niimura Y."/>
            <person name="Fujii Y."/>
            <person name="Habara T."/>
            <person name="Sakai H."/>
            <person name="Sato Y."/>
            <person name="Wilson G."/>
            <person name="Kumar K."/>
            <person name="McCouch S."/>
            <person name="Juretic N."/>
            <person name="Hoen D."/>
            <person name="Wright S."/>
            <person name="Bruskiewich R."/>
            <person name="Bureau T."/>
            <person name="Miyao A."/>
            <person name="Hirochika H."/>
            <person name="Nishikawa T."/>
            <person name="Kadowaki K."/>
            <person name="Sugiura M."/>
            <person name="Burr B."/>
            <person name="Sasaki T."/>
        </authorList>
    </citation>
    <scope>NUCLEOTIDE SEQUENCE [LARGE SCALE GENOMIC DNA]</scope>
    <source>
        <strain evidence="3">cv. Nipponbare</strain>
    </source>
</reference>
<evidence type="ECO:0000313" key="2">
    <source>
        <dbReference type="EMBL" id="BAT05105.1"/>
    </source>
</evidence>
<feature type="non-terminal residue" evidence="2">
    <location>
        <position position="231"/>
    </location>
</feature>
<reference evidence="2 3" key="2">
    <citation type="journal article" date="2013" name="Plant Cell Physiol.">
        <title>Rice Annotation Project Database (RAP-DB): an integrative and interactive database for rice genomics.</title>
        <authorList>
            <person name="Sakai H."/>
            <person name="Lee S.S."/>
            <person name="Tanaka T."/>
            <person name="Numa H."/>
            <person name="Kim J."/>
            <person name="Kawahara Y."/>
            <person name="Wakimoto H."/>
            <person name="Yang C.C."/>
            <person name="Iwamoto M."/>
            <person name="Abe T."/>
            <person name="Yamada Y."/>
            <person name="Muto A."/>
            <person name="Inokuchi H."/>
            <person name="Ikemura T."/>
            <person name="Matsumoto T."/>
            <person name="Sasaki T."/>
            <person name="Itoh T."/>
        </authorList>
    </citation>
    <scope>NUCLEOTIDE SEQUENCE [LARGE SCALE GENOMIC DNA]</scope>
    <source>
        <strain evidence="3">cv. Nipponbare</strain>
    </source>
</reference>
<dbReference type="PaxDb" id="39947-A0A0P0XFH5"/>